<comment type="similarity">
    <text evidence="3 15">Belongs to the ferritin family.</text>
</comment>
<keyword evidence="7" id="KW-0560">Oxidoreductase</keyword>
<dbReference type="GO" id="GO:0005764">
    <property type="term" value="C:lysosome"/>
    <property type="evidence" value="ECO:0007669"/>
    <property type="project" value="UniProtKB-SubCell"/>
</dbReference>
<keyword evidence="5" id="KW-0963">Cytoplasm</keyword>
<evidence type="ECO:0000256" key="8">
    <source>
        <dbReference type="ARBA" id="ARBA00023004"/>
    </source>
</evidence>
<dbReference type="InterPro" id="IPR009078">
    <property type="entry name" value="Ferritin-like_SF"/>
</dbReference>
<dbReference type="PROSITE" id="PS50905">
    <property type="entry name" value="FERRITIN_LIKE"/>
    <property type="match status" value="1"/>
</dbReference>
<reference evidence="17" key="2">
    <citation type="submission" date="2025-08" db="UniProtKB">
        <authorList>
            <consortium name="Ensembl"/>
        </authorList>
    </citation>
    <scope>IDENTIFICATION</scope>
</reference>
<dbReference type="GO" id="GO:0006826">
    <property type="term" value="P:iron ion transport"/>
    <property type="evidence" value="ECO:0007669"/>
    <property type="project" value="InterPro"/>
</dbReference>
<evidence type="ECO:0000256" key="6">
    <source>
        <dbReference type="ARBA" id="ARBA00022723"/>
    </source>
</evidence>
<dbReference type="GO" id="GO:0008198">
    <property type="term" value="F:ferrous iron binding"/>
    <property type="evidence" value="ECO:0007669"/>
    <property type="project" value="TreeGrafter"/>
</dbReference>
<evidence type="ECO:0000256" key="11">
    <source>
        <dbReference type="ARBA" id="ARBA00044959"/>
    </source>
</evidence>
<dbReference type="Proteomes" id="UP000001074">
    <property type="component" value="Unassembled WGS sequence"/>
</dbReference>
<keyword evidence="4 15" id="KW-0409">Iron storage</keyword>
<evidence type="ECO:0000313" key="18">
    <source>
        <dbReference type="Proteomes" id="UP000001074"/>
    </source>
</evidence>
<comment type="function">
    <text evidence="12">Stores iron in a soluble, non-toxic, readily available form. Important for iron homeostasis. Has ferroxidase activity. Iron is taken up in the ferrous form and deposited as ferric hydroxides after oxidation. Also plays a role in delivery of iron to cells. Mediates iron uptake in capsule cells of the developing kidney. Delivery to lysosomes is mediated by the cargo receptor NCOA4 for autophagic degradation and release of iron.</text>
</comment>
<keyword evidence="8 14" id="KW-0408">Iron</keyword>
<comment type="function">
    <text evidence="15">Stores iron in a soluble, non-toxic, readily available form. Important for iron homeostasis. Iron is taken up in the ferrous form and deposited as ferric hydroxides after oxidation.</text>
</comment>
<dbReference type="SUPFAM" id="SSF47240">
    <property type="entry name" value="Ferritin-like"/>
    <property type="match status" value="1"/>
</dbReference>
<dbReference type="GO" id="GO:0005776">
    <property type="term" value="C:autophagosome"/>
    <property type="evidence" value="ECO:0007669"/>
    <property type="project" value="UniProtKB-SubCell"/>
</dbReference>
<evidence type="ECO:0000256" key="12">
    <source>
        <dbReference type="ARBA" id="ARBA00045964"/>
    </source>
</evidence>
<dbReference type="HOGENOM" id="CLU_065681_4_0_1"/>
<dbReference type="eggNOG" id="KOG2332">
    <property type="taxonomic scope" value="Eukaryota"/>
</dbReference>
<reference evidence="17" key="3">
    <citation type="submission" date="2025-09" db="UniProtKB">
        <authorList>
            <consortium name="Ensembl"/>
        </authorList>
    </citation>
    <scope>IDENTIFICATION</scope>
</reference>
<evidence type="ECO:0000313" key="17">
    <source>
        <dbReference type="Ensembl" id="ENSMLUP00000019479.1"/>
    </source>
</evidence>
<organism evidence="17 18">
    <name type="scientific">Myotis lucifugus</name>
    <name type="common">Little brown bat</name>
    <dbReference type="NCBI Taxonomy" id="59463"/>
    <lineage>
        <taxon>Eukaryota</taxon>
        <taxon>Metazoa</taxon>
        <taxon>Chordata</taxon>
        <taxon>Craniata</taxon>
        <taxon>Vertebrata</taxon>
        <taxon>Euteleostomi</taxon>
        <taxon>Mammalia</taxon>
        <taxon>Eutheria</taxon>
        <taxon>Laurasiatheria</taxon>
        <taxon>Chiroptera</taxon>
        <taxon>Yangochiroptera</taxon>
        <taxon>Vespertilionidae</taxon>
        <taxon>Myotis</taxon>
    </lineage>
</organism>
<dbReference type="Ensembl" id="ENSMLUT00000029219.1">
    <property type="protein sequence ID" value="ENSMLUP00000019479.1"/>
    <property type="gene ID" value="ENSMLUG00000027805.1"/>
</dbReference>
<keyword evidence="18" id="KW-1185">Reference proteome</keyword>
<dbReference type="FunFam" id="1.20.1260.10:FF:000024">
    <property type="entry name" value="Ferritin heavy chain"/>
    <property type="match status" value="1"/>
</dbReference>
<evidence type="ECO:0000256" key="1">
    <source>
        <dbReference type="ARBA" id="ARBA00004371"/>
    </source>
</evidence>
<sequence>SLPCSRFFKRKSVSIMLLIATRLKYEAGAAREAWVPGARGKPVPAAGGRKAYPCTNFVHWTSSQASPTQVRQNYHQDQEASSNHQINLELYAPYIYLPMSYYFGREDVALKNFVKYFLYQSHEKGERAQKLMKLQIQRVGGIFLQDIMQTENGLNAMECALHLEKILELHKLATVKNDPYLYDFNEFNEEVKTKLCKMPSPPPQFGTAEYLFDKHTLGDSDESHG</sequence>
<dbReference type="GO" id="GO:0008199">
    <property type="term" value="F:ferric iron binding"/>
    <property type="evidence" value="ECO:0007669"/>
    <property type="project" value="InterPro"/>
</dbReference>
<evidence type="ECO:0000256" key="9">
    <source>
        <dbReference type="ARBA" id="ARBA00023228"/>
    </source>
</evidence>
<evidence type="ECO:0000256" key="14">
    <source>
        <dbReference type="PIRSR" id="PIRSR601519-1"/>
    </source>
</evidence>
<keyword evidence="6 14" id="KW-0479">Metal-binding</keyword>
<dbReference type="GO" id="GO:0004322">
    <property type="term" value="F:ferroxidase activity"/>
    <property type="evidence" value="ECO:0007669"/>
    <property type="project" value="UniProtKB-EC"/>
</dbReference>
<dbReference type="GO" id="GO:0031410">
    <property type="term" value="C:cytoplasmic vesicle"/>
    <property type="evidence" value="ECO:0007669"/>
    <property type="project" value="UniProtKB-KW"/>
</dbReference>
<dbReference type="InterPro" id="IPR009040">
    <property type="entry name" value="Ferritin-like_diiron"/>
</dbReference>
<dbReference type="InterPro" id="IPR001519">
    <property type="entry name" value="Ferritin"/>
</dbReference>
<dbReference type="PANTHER" id="PTHR11431">
    <property type="entry name" value="FERRITIN"/>
    <property type="match status" value="1"/>
</dbReference>
<comment type="catalytic activity">
    <reaction evidence="13">
        <text>4 Fe(2+) + O2 + 4 H(+) = 4 Fe(3+) + 2 H2O</text>
        <dbReference type="Rhea" id="RHEA:11148"/>
        <dbReference type="ChEBI" id="CHEBI:15377"/>
        <dbReference type="ChEBI" id="CHEBI:15378"/>
        <dbReference type="ChEBI" id="CHEBI:15379"/>
        <dbReference type="ChEBI" id="CHEBI:29033"/>
        <dbReference type="ChEBI" id="CHEBI:29034"/>
        <dbReference type="EC" id="1.16.3.1"/>
    </reaction>
</comment>
<evidence type="ECO:0000256" key="3">
    <source>
        <dbReference type="ARBA" id="ARBA00007513"/>
    </source>
</evidence>
<evidence type="ECO:0000256" key="7">
    <source>
        <dbReference type="ARBA" id="ARBA00023002"/>
    </source>
</evidence>
<dbReference type="AlphaFoldDB" id="G1Q6Z6"/>
<evidence type="ECO:0000256" key="15">
    <source>
        <dbReference type="RuleBase" id="RU361145"/>
    </source>
</evidence>
<dbReference type="GO" id="GO:0006879">
    <property type="term" value="P:intracellular iron ion homeostasis"/>
    <property type="evidence" value="ECO:0007669"/>
    <property type="project" value="UniProtKB-KW"/>
</dbReference>
<feature type="binding site" evidence="14">
    <location>
        <position position="89"/>
    </location>
    <ligand>
        <name>Fe cation</name>
        <dbReference type="ChEBI" id="CHEBI:24875"/>
        <label>1</label>
    </ligand>
</feature>
<keyword evidence="9" id="KW-0458">Lysosome</keyword>
<evidence type="ECO:0000256" key="10">
    <source>
        <dbReference type="ARBA" id="ARBA00023329"/>
    </source>
</evidence>
<evidence type="ECO:0000256" key="2">
    <source>
        <dbReference type="ARBA" id="ARBA00004419"/>
    </source>
</evidence>
<dbReference type="InterPro" id="IPR012347">
    <property type="entry name" value="Ferritin-like"/>
</dbReference>
<dbReference type="CDD" id="cd01056">
    <property type="entry name" value="Euk_Ferritin"/>
    <property type="match status" value="1"/>
</dbReference>
<dbReference type="STRING" id="59463.ENSMLUP00000019479"/>
<feature type="binding site" evidence="14">
    <location>
        <position position="164"/>
    </location>
    <ligand>
        <name>Fe cation</name>
        <dbReference type="ChEBI" id="CHEBI:24875"/>
        <label>1</label>
    </ligand>
</feature>
<reference evidence="17 18" key="1">
    <citation type="journal article" date="2011" name="Nature">
        <title>A high-resolution map of human evolutionary constraint using 29 mammals.</title>
        <authorList>
            <person name="Lindblad-Toh K."/>
            <person name="Garber M."/>
            <person name="Zuk O."/>
            <person name="Lin M.F."/>
            <person name="Parker B.J."/>
            <person name="Washietl S."/>
            <person name="Kheradpour P."/>
            <person name="Ernst J."/>
            <person name="Jordan G."/>
            <person name="Mauceli E."/>
            <person name="Ward L.D."/>
            <person name="Lowe C.B."/>
            <person name="Holloway A.K."/>
            <person name="Clamp M."/>
            <person name="Gnerre S."/>
            <person name="Alfoldi J."/>
            <person name="Beal K."/>
            <person name="Chang J."/>
            <person name="Clawson H."/>
            <person name="Cuff J."/>
            <person name="Di Palma F."/>
            <person name="Fitzgerald S."/>
            <person name="Flicek P."/>
            <person name="Guttman M."/>
            <person name="Hubisz M.J."/>
            <person name="Jaffe D.B."/>
            <person name="Jungreis I."/>
            <person name="Kent W.J."/>
            <person name="Kostka D."/>
            <person name="Lara M."/>
            <person name="Martins A.L."/>
            <person name="Massingham T."/>
            <person name="Moltke I."/>
            <person name="Raney B.J."/>
            <person name="Rasmussen M.D."/>
            <person name="Robinson J."/>
            <person name="Stark A."/>
            <person name="Vilella A.J."/>
            <person name="Wen J."/>
            <person name="Xie X."/>
            <person name="Zody M.C."/>
            <person name="Baldwin J."/>
            <person name="Bloom T."/>
            <person name="Chin C.W."/>
            <person name="Heiman D."/>
            <person name="Nicol R."/>
            <person name="Nusbaum C."/>
            <person name="Young S."/>
            <person name="Wilkinson J."/>
            <person name="Worley K.C."/>
            <person name="Kovar C.L."/>
            <person name="Muzny D.M."/>
            <person name="Gibbs R.A."/>
            <person name="Cree A."/>
            <person name="Dihn H.H."/>
            <person name="Fowler G."/>
            <person name="Jhangiani S."/>
            <person name="Joshi V."/>
            <person name="Lee S."/>
            <person name="Lewis L.R."/>
            <person name="Nazareth L.V."/>
            <person name="Okwuonu G."/>
            <person name="Santibanez J."/>
            <person name="Warren W.C."/>
            <person name="Mardis E.R."/>
            <person name="Weinstock G.M."/>
            <person name="Wilson R.K."/>
            <person name="Delehaunty K."/>
            <person name="Dooling D."/>
            <person name="Fronik C."/>
            <person name="Fulton L."/>
            <person name="Fulton B."/>
            <person name="Graves T."/>
            <person name="Minx P."/>
            <person name="Sodergren E."/>
            <person name="Birney E."/>
            <person name="Margulies E.H."/>
            <person name="Herrero J."/>
            <person name="Green E.D."/>
            <person name="Haussler D."/>
            <person name="Siepel A."/>
            <person name="Goldman N."/>
            <person name="Pollard K.S."/>
            <person name="Pedersen J.S."/>
            <person name="Lander E.S."/>
            <person name="Kellis M."/>
        </authorList>
    </citation>
    <scope>NUCLEOTIDE SEQUENCE [LARGE SCALE GENOMIC DNA]</scope>
</reference>
<evidence type="ECO:0000256" key="5">
    <source>
        <dbReference type="ARBA" id="ARBA00022490"/>
    </source>
</evidence>
<evidence type="ECO:0000256" key="13">
    <source>
        <dbReference type="ARBA" id="ARBA00047990"/>
    </source>
</evidence>
<evidence type="ECO:0000259" key="16">
    <source>
        <dbReference type="PROSITE" id="PS50905"/>
    </source>
</evidence>
<dbReference type="Pfam" id="PF00210">
    <property type="entry name" value="Ferritin"/>
    <property type="match status" value="1"/>
</dbReference>
<accession>G1Q6Z6</accession>
<name>G1Q6Z6_MYOLU</name>
<protein>
    <recommendedName>
        <fullName evidence="15">Ferritin</fullName>
    </recommendedName>
</protein>
<dbReference type="GeneTree" id="ENSGT00950000182841"/>
<comment type="subcellular location">
    <subcellularLocation>
        <location evidence="2">Cytoplasmic vesicle</location>
        <location evidence="2">Autophagosome</location>
    </subcellularLocation>
    <subcellularLocation>
        <location evidence="1">Lysosome</location>
    </subcellularLocation>
</comment>
<keyword evidence="10" id="KW-0968">Cytoplasmic vesicle</keyword>
<dbReference type="EMBL" id="AAPE02005651">
    <property type="status" value="NOT_ANNOTATED_CDS"/>
    <property type="molecule type" value="Genomic_DNA"/>
</dbReference>
<proteinExistence type="inferred from homology"/>
<dbReference type="Gene3D" id="1.20.1260.10">
    <property type="match status" value="1"/>
</dbReference>
<evidence type="ECO:0000256" key="4">
    <source>
        <dbReference type="ARBA" id="ARBA00022434"/>
    </source>
</evidence>
<dbReference type="InParanoid" id="G1Q6Z6"/>
<dbReference type="InterPro" id="IPR008331">
    <property type="entry name" value="Ferritin_DPS_dom"/>
</dbReference>
<dbReference type="PANTHER" id="PTHR11431:SF37">
    <property type="entry name" value="FERRITIN HEAVY CHAIN"/>
    <property type="match status" value="1"/>
</dbReference>
<comment type="subunit">
    <text evidence="11">Oligomer of 24 subunits. There are two types of subunits: L (light) chain and H (heavy) chain. The major chain can be light or heavy, depending on the species and tissue type. The functional molecule forms a roughly spherical shell with a diameter of 12 nm and contains a central cavity into which the insoluble mineral iron core is deposited. Interacts with NCOA4; NCOA4 promotes targeting of the iron-binding ferritin complex to autolysosomes following starvation or iron depletion.</text>
</comment>
<feature type="domain" description="Ferritin-like diiron" evidence="16">
    <location>
        <begin position="72"/>
        <end position="225"/>
    </location>
</feature>